<dbReference type="InterPro" id="IPR003959">
    <property type="entry name" value="ATPase_AAA_core"/>
</dbReference>
<evidence type="ECO:0000256" key="1">
    <source>
        <dbReference type="SAM" id="MobiDB-lite"/>
    </source>
</evidence>
<dbReference type="SUPFAM" id="SSF52540">
    <property type="entry name" value="P-loop containing nucleoside triphosphate hydrolases"/>
    <property type="match status" value="1"/>
</dbReference>
<feature type="compositionally biased region" description="Basic and acidic residues" evidence="1">
    <location>
        <begin position="187"/>
        <end position="201"/>
    </location>
</feature>
<feature type="region of interest" description="Disordered" evidence="1">
    <location>
        <begin position="187"/>
        <end position="220"/>
    </location>
</feature>
<dbReference type="PANTHER" id="PTHR46411:SF2">
    <property type="entry name" value="AAA+ ATPASE DOMAIN-CONTAINING PROTEIN"/>
    <property type="match status" value="1"/>
</dbReference>
<name>A0ABR3WI54_9PEZI</name>
<accession>A0ABR3WI54</accession>
<dbReference type="PANTHER" id="PTHR46411">
    <property type="entry name" value="FAMILY ATPASE, PUTATIVE-RELATED"/>
    <property type="match status" value="1"/>
</dbReference>
<feature type="compositionally biased region" description="Polar residues" evidence="1">
    <location>
        <begin position="19"/>
        <end position="35"/>
    </location>
</feature>
<feature type="region of interest" description="Disordered" evidence="1">
    <location>
        <begin position="291"/>
        <end position="313"/>
    </location>
</feature>
<sequence length="920" mass="105002">MAEFVGDAEETMRRLDLLGSQTQESGVKGNQTQPESVGPQHPKHTFEMSNNPLLQTRFYHCAGVFGYGGEFFEPTDTRFKEHPSHYTSISDPRYLIRALYEWKEPATSSRRELGADDCPDASDINLIGFTVTSRPISSFFEKRLGLDLGVGIGILKLGMPFKPIIRNRQILKSHLEELEKKYALVEENTKTPESPDPHSDDSQGLPDEDGSNGSLSSDDTKDWEFCDHEPALEHFRLLFQFIDDYLGEKMDLFEKLQAGHEETVSYEDLWMLFTNGKKVICPLRENQMSIGNDSDSEYSGSESEDDDSHHVTRRRYAPQSYQVMATIGGSPLKSSLAPQDLDVTSNELKDEYLFQMLFGRRTDTEIFVFKPFDGQIQVKSLEAYPMNYFVSPRMNYLSQRGRKFIDVAASSRHMDHTGMTIGETREDCNSPVVIDLRLAFTESQKEFPESDDICPKSRSLTATWPAPEVTLPGLVYTGPPFCKHGQYCHGELCAEDMYDANQKEQLNKIQPRIQELLEGFSPSQMEQEDVNRFKEYMESQELLDLLPGTVPGFSLLQFNLDQLDYIYQQDDWNSLALPKGHRDIVQAMVETHSMGLRGKDLDDETLRLEMDLVKGKGDVGYEPEDVERNMGKHFKLANRWGCVLLLDEADVFLAKRNKTDVKRNGLVSSFLRILEYYSGILFLTTNRVGAIDDAFRSRLHLTLYYPKLTERQTLKIWKTNLQRLKSNNKIRVDSKRVPIEFNDRKIMRWVKDNWEEIEWNGRQIRNAFQTAVALAEFKAKKENASRADGSSRIPPVLTTDHFKLLARTSTQFSEYLRETHGDDEDERAVLDKIRAGPARRKLKKTTAFDESDDESDILSDSASGSGSSSDLGLGNGSESELESSAVEKKTRKKSKQGDHGGRSRSTRRKQEKKGKRREDK</sequence>
<keyword evidence="5" id="KW-1185">Reference proteome</keyword>
<feature type="region of interest" description="Disordered" evidence="1">
    <location>
        <begin position="19"/>
        <end position="47"/>
    </location>
</feature>
<comment type="caution">
    <text evidence="4">The sequence shown here is derived from an EMBL/GenBank/DDBJ whole genome shotgun (WGS) entry which is preliminary data.</text>
</comment>
<proteinExistence type="predicted"/>
<dbReference type="EMBL" id="JAWRVE010000079">
    <property type="protein sequence ID" value="KAL1862622.1"/>
    <property type="molecule type" value="Genomic_DNA"/>
</dbReference>
<protein>
    <recommendedName>
        <fullName evidence="6">ATPase AAA-type core domain-containing protein</fullName>
    </recommendedName>
</protein>
<dbReference type="Pfam" id="PF23232">
    <property type="entry name" value="AAA_lid_13"/>
    <property type="match status" value="1"/>
</dbReference>
<evidence type="ECO:0000259" key="2">
    <source>
        <dbReference type="Pfam" id="PF00004"/>
    </source>
</evidence>
<dbReference type="Pfam" id="PF00004">
    <property type="entry name" value="AAA"/>
    <property type="match status" value="1"/>
</dbReference>
<evidence type="ECO:0000259" key="3">
    <source>
        <dbReference type="Pfam" id="PF23232"/>
    </source>
</evidence>
<evidence type="ECO:0000313" key="4">
    <source>
        <dbReference type="EMBL" id="KAL1862622.1"/>
    </source>
</evidence>
<dbReference type="Gene3D" id="3.40.50.300">
    <property type="entry name" value="P-loop containing nucleotide triphosphate hydrolases"/>
    <property type="match status" value="1"/>
</dbReference>
<evidence type="ECO:0008006" key="6">
    <source>
        <dbReference type="Google" id="ProtNLM"/>
    </source>
</evidence>
<organism evidence="4 5">
    <name type="scientific">Diaporthe australafricana</name>
    <dbReference type="NCBI Taxonomy" id="127596"/>
    <lineage>
        <taxon>Eukaryota</taxon>
        <taxon>Fungi</taxon>
        <taxon>Dikarya</taxon>
        <taxon>Ascomycota</taxon>
        <taxon>Pezizomycotina</taxon>
        <taxon>Sordariomycetes</taxon>
        <taxon>Sordariomycetidae</taxon>
        <taxon>Diaporthales</taxon>
        <taxon>Diaporthaceae</taxon>
        <taxon>Diaporthe</taxon>
    </lineage>
</organism>
<reference evidence="4 5" key="1">
    <citation type="journal article" date="2024" name="IMA Fungus">
        <title>IMA Genome - F19 : A genome assembly and annotation guide to empower mycologists, including annotated draft genome sequences of Ceratocystis pirilliformis, Diaporthe australafricana, Fusarium ophioides, Paecilomyces lecythidis, and Sporothrix stenoceras.</title>
        <authorList>
            <person name="Aylward J."/>
            <person name="Wilson A.M."/>
            <person name="Visagie C.M."/>
            <person name="Spraker J."/>
            <person name="Barnes I."/>
            <person name="Buitendag C."/>
            <person name="Ceriani C."/>
            <person name="Del Mar Angel L."/>
            <person name="du Plessis D."/>
            <person name="Fuchs T."/>
            <person name="Gasser K."/>
            <person name="Kramer D."/>
            <person name="Li W."/>
            <person name="Munsamy K."/>
            <person name="Piso A."/>
            <person name="Price J.L."/>
            <person name="Sonnekus B."/>
            <person name="Thomas C."/>
            <person name="van der Nest A."/>
            <person name="van Dijk A."/>
            <person name="van Heerden A."/>
            <person name="van Vuuren N."/>
            <person name="Yilmaz N."/>
            <person name="Duong T.A."/>
            <person name="van der Merwe N.A."/>
            <person name="Wingfield M.J."/>
            <person name="Wingfield B.D."/>
        </authorList>
    </citation>
    <scope>NUCLEOTIDE SEQUENCE [LARGE SCALE GENOMIC DNA]</scope>
    <source>
        <strain evidence="4 5">CMW 18300</strain>
    </source>
</reference>
<feature type="region of interest" description="Disordered" evidence="1">
    <location>
        <begin position="839"/>
        <end position="920"/>
    </location>
</feature>
<evidence type="ECO:0000313" key="5">
    <source>
        <dbReference type="Proteomes" id="UP001583177"/>
    </source>
</evidence>
<feature type="domain" description="AAA+ ATPase lid" evidence="3">
    <location>
        <begin position="708"/>
        <end position="822"/>
    </location>
</feature>
<dbReference type="InterPro" id="IPR056599">
    <property type="entry name" value="AAA_lid_fung"/>
</dbReference>
<feature type="domain" description="ATPase AAA-type core" evidence="2">
    <location>
        <begin position="626"/>
        <end position="704"/>
    </location>
</feature>
<dbReference type="InterPro" id="IPR027417">
    <property type="entry name" value="P-loop_NTPase"/>
</dbReference>
<feature type="compositionally biased region" description="Low complexity" evidence="1">
    <location>
        <begin position="858"/>
        <end position="884"/>
    </location>
</feature>
<dbReference type="Proteomes" id="UP001583177">
    <property type="component" value="Unassembled WGS sequence"/>
</dbReference>
<gene>
    <name evidence="4" type="ORF">Daus18300_008419</name>
</gene>
<feature type="compositionally biased region" description="Basic residues" evidence="1">
    <location>
        <begin position="902"/>
        <end position="920"/>
    </location>
</feature>